<evidence type="ECO:0000313" key="4">
    <source>
        <dbReference type="Proteomes" id="UP000191901"/>
    </source>
</evidence>
<evidence type="ECO:0000256" key="2">
    <source>
        <dbReference type="ARBA" id="ARBA00022803"/>
    </source>
</evidence>
<reference evidence="3 4" key="1">
    <citation type="journal article" date="2016" name="Biochim. Biophys. Acta">
        <title>Characterization of red-shifted phycobilisomes isolated from the chlorophyll f-containing cyanobacterium Halomicronema hongdechloris.</title>
        <authorList>
            <person name="Li Y."/>
            <person name="Lin Y."/>
            <person name="Garvey C.J."/>
            <person name="Birch D."/>
            <person name="Corkery R.W."/>
            <person name="Loughlin P.C."/>
            <person name="Scheer H."/>
            <person name="Willows R.D."/>
            <person name="Chen M."/>
        </authorList>
    </citation>
    <scope>NUCLEOTIDE SEQUENCE [LARGE SCALE GENOMIC DNA]</scope>
    <source>
        <strain evidence="3 4">C2206</strain>
    </source>
</reference>
<organism evidence="3 4">
    <name type="scientific">Halomicronema hongdechloris C2206</name>
    <dbReference type="NCBI Taxonomy" id="1641165"/>
    <lineage>
        <taxon>Bacteria</taxon>
        <taxon>Bacillati</taxon>
        <taxon>Cyanobacteriota</taxon>
        <taxon>Cyanophyceae</taxon>
        <taxon>Nodosilineales</taxon>
        <taxon>Nodosilineaceae</taxon>
        <taxon>Halomicronema</taxon>
    </lineage>
</organism>
<dbReference type="EMBL" id="CP021983">
    <property type="protein sequence ID" value="ASC70218.1"/>
    <property type="molecule type" value="Genomic_DNA"/>
</dbReference>
<dbReference type="Proteomes" id="UP000191901">
    <property type="component" value="Chromosome"/>
</dbReference>
<dbReference type="KEGG" id="hhg:XM38_011480"/>
<evidence type="ECO:0000256" key="1">
    <source>
        <dbReference type="ARBA" id="ARBA00022737"/>
    </source>
</evidence>
<dbReference type="AlphaFoldDB" id="A0A1Z3HIU2"/>
<keyword evidence="4" id="KW-1185">Reference proteome</keyword>
<dbReference type="PANTHER" id="PTHR45641:SF19">
    <property type="entry name" value="NEPHROCYSTIN-3"/>
    <property type="match status" value="1"/>
</dbReference>
<evidence type="ECO:0000313" key="3">
    <source>
        <dbReference type="EMBL" id="ASC70218.1"/>
    </source>
</evidence>
<evidence type="ECO:0008006" key="5">
    <source>
        <dbReference type="Google" id="ProtNLM"/>
    </source>
</evidence>
<gene>
    <name evidence="3" type="ORF">XM38_011480</name>
</gene>
<dbReference type="OrthoDB" id="524121at2"/>
<dbReference type="PANTHER" id="PTHR45641">
    <property type="entry name" value="TETRATRICOPEPTIDE REPEAT PROTEIN (AFU_ORTHOLOGUE AFUA_6G03870)"/>
    <property type="match status" value="1"/>
</dbReference>
<proteinExistence type="predicted"/>
<accession>A0A1Z3HIU2</accession>
<protein>
    <recommendedName>
        <fullName evidence="5">Tetratricopeptide repeat protein</fullName>
    </recommendedName>
</protein>
<dbReference type="STRING" id="1641165.XM38_04205"/>
<keyword evidence="1" id="KW-0677">Repeat</keyword>
<dbReference type="SUPFAM" id="SSF48452">
    <property type="entry name" value="TPR-like"/>
    <property type="match status" value="1"/>
</dbReference>
<dbReference type="InterPro" id="IPR011990">
    <property type="entry name" value="TPR-like_helical_dom_sf"/>
</dbReference>
<keyword evidence="2" id="KW-0802">TPR repeat</keyword>
<sequence length="656" mass="72797">MISLNSRTILGLNQEAYQKLRLTLSLNLRRQILMAICDDYTLQRRLAAQLETDLPSLPAADNSVELVSIQLSPRSPDLPRQIWMWLKAQRAASSQTSLPHLQILGIEQLTRQPASAQQQFLATLRHLERLLPHLESTVIIWLTRPWARKIQQSVPRVWQCRSGLFEFVAEPIPLATPQALGGEPSKPHAAAKPTANPDEADVWTMLTEDLAQLDAESSAAASTLGLQIPEAAPSSSLPAADILTDAPLQGLEQIEQHFLVQDASPQQAARTYLHLGQGWRDRIEAGEGSAVLLTAAMMAYERALPGLSSELSEWADALNDLGSLYWLQAQQTVSPTDQLSWLHRSVETYEQVLGTQDFPGASDTLLRVNQNLGAVYCLLANYQDPASNLYRAIQAYHRALQQRPMEAAPADYGALQNTLGAVYWRLAQHQAAPDNLHQAITAYTEALKHQSPRTAPLDYAMVQTNLGIAYWSLAQYERPVVLLEYAIDAYRSALAFRTPTTDLIGYAATQNNLGTTYWDLARYQKHLSEAQIDLWQRSLEAYEQAITAAQQLQQQGGPALNFDLWATYHSAGVVHDQLALYGPQTAGSCQGHLQQALQYFLMALAGWQGDPDSYAMALSGIVHSVRHHYELLGIDGQQQAFSQIPAQYLPEILPRL</sequence>
<dbReference type="Gene3D" id="1.25.40.10">
    <property type="entry name" value="Tetratricopeptide repeat domain"/>
    <property type="match status" value="2"/>
</dbReference>
<name>A0A1Z3HIU2_9CYAN</name>
<dbReference type="RefSeq" id="WP_137455016.1">
    <property type="nucleotide sequence ID" value="NZ_CP021983.2"/>
</dbReference>